<dbReference type="InterPro" id="IPR045121">
    <property type="entry name" value="CoAse"/>
</dbReference>
<evidence type="ECO:0000256" key="4">
    <source>
        <dbReference type="ARBA" id="ARBA00022801"/>
    </source>
</evidence>
<evidence type="ECO:0000313" key="7">
    <source>
        <dbReference type="EMBL" id="MBC8176714.1"/>
    </source>
</evidence>
<accession>A0A8J6N018</accession>
<evidence type="ECO:0000256" key="3">
    <source>
        <dbReference type="ARBA" id="ARBA00022723"/>
    </source>
</evidence>
<evidence type="ECO:0000256" key="6">
    <source>
        <dbReference type="ARBA" id="ARBA00023211"/>
    </source>
</evidence>
<evidence type="ECO:0000313" key="8">
    <source>
        <dbReference type="Proteomes" id="UP000650524"/>
    </source>
</evidence>
<dbReference type="GO" id="GO:0046872">
    <property type="term" value="F:metal ion binding"/>
    <property type="evidence" value="ECO:0007669"/>
    <property type="project" value="UniProtKB-KW"/>
</dbReference>
<protein>
    <submittedName>
        <fullName evidence="7">CoA pyrophosphatase</fullName>
    </submittedName>
</protein>
<dbReference type="SUPFAM" id="SSF55811">
    <property type="entry name" value="Nudix"/>
    <property type="match status" value="1"/>
</dbReference>
<keyword evidence="4" id="KW-0378">Hydrolase</keyword>
<evidence type="ECO:0000256" key="5">
    <source>
        <dbReference type="ARBA" id="ARBA00022842"/>
    </source>
</evidence>
<keyword evidence="3" id="KW-0479">Metal-binding</keyword>
<comment type="cofactor">
    <cofactor evidence="2">
        <name>Mg(2+)</name>
        <dbReference type="ChEBI" id="CHEBI:18420"/>
    </cofactor>
</comment>
<dbReference type="EMBL" id="JACNJD010000157">
    <property type="protein sequence ID" value="MBC8176714.1"/>
    <property type="molecule type" value="Genomic_DNA"/>
</dbReference>
<dbReference type="GO" id="GO:0010945">
    <property type="term" value="F:coenzyme A diphosphatase activity"/>
    <property type="evidence" value="ECO:0007669"/>
    <property type="project" value="InterPro"/>
</dbReference>
<proteinExistence type="predicted"/>
<keyword evidence="6" id="KW-0464">Manganese</keyword>
<dbReference type="InterPro" id="IPR015797">
    <property type="entry name" value="NUDIX_hydrolase-like_dom_sf"/>
</dbReference>
<dbReference type="PANTHER" id="PTHR12992:SF11">
    <property type="entry name" value="MITOCHONDRIAL COENZYME A DIPHOSPHATASE NUDT8"/>
    <property type="match status" value="1"/>
</dbReference>
<organism evidence="7 8">
    <name type="scientific">Candidatus Desulfacyla euxinica</name>
    <dbReference type="NCBI Taxonomy" id="2841693"/>
    <lineage>
        <taxon>Bacteria</taxon>
        <taxon>Deltaproteobacteria</taxon>
        <taxon>Candidatus Desulfacyla</taxon>
    </lineage>
</organism>
<dbReference type="Proteomes" id="UP000650524">
    <property type="component" value="Unassembled WGS sequence"/>
</dbReference>
<dbReference type="Gene3D" id="3.90.79.10">
    <property type="entry name" value="Nucleoside Triphosphate Pyrophosphohydrolase"/>
    <property type="match status" value="1"/>
</dbReference>
<dbReference type="AlphaFoldDB" id="A0A8J6N018"/>
<name>A0A8J6N018_9DELT</name>
<gene>
    <name evidence="7" type="ORF">H8E19_04860</name>
</gene>
<keyword evidence="5" id="KW-0460">Magnesium</keyword>
<sequence length="278" mass="31951">MLNLSEDSASFIEDLRCALNDRSRCEHFFPEGISGFSSTSAVLLLLSGHSGNSGTVSEPCLVFNKRSKKVKQAGDLCFPGGRIIPRSDFYISKILGLPLFPLARWPYWHRWRDLRQGESRRLALLFAASLRESLEEMRLNPLLVKFLGPLPPQRLEMFHRVIYPMVGWITGQKRFFPNWEVEKIVYIPLRDLLDTDGYACYRLHMGIRRDNRERGIAQDFPCFLHQNQDEREVLWGATYRIITIFLELVFGFSPPPVETLPVIEGALADNYLTGADRS</sequence>
<comment type="cofactor">
    <cofactor evidence="1">
        <name>Mn(2+)</name>
        <dbReference type="ChEBI" id="CHEBI:29035"/>
    </cofactor>
</comment>
<dbReference type="PANTHER" id="PTHR12992">
    <property type="entry name" value="NUDIX HYDROLASE"/>
    <property type="match status" value="1"/>
</dbReference>
<dbReference type="CDD" id="cd03426">
    <property type="entry name" value="NUDIX_CoAse_Nudt7"/>
    <property type="match status" value="1"/>
</dbReference>
<comment type="caution">
    <text evidence="7">The sequence shown here is derived from an EMBL/GenBank/DDBJ whole genome shotgun (WGS) entry which is preliminary data.</text>
</comment>
<evidence type="ECO:0000256" key="1">
    <source>
        <dbReference type="ARBA" id="ARBA00001936"/>
    </source>
</evidence>
<evidence type="ECO:0000256" key="2">
    <source>
        <dbReference type="ARBA" id="ARBA00001946"/>
    </source>
</evidence>
<reference evidence="7 8" key="1">
    <citation type="submission" date="2020-08" db="EMBL/GenBank/DDBJ databases">
        <title>Bridging the membrane lipid divide: bacteria of the FCB group superphylum have the potential to synthesize archaeal ether lipids.</title>
        <authorList>
            <person name="Villanueva L."/>
            <person name="Von Meijenfeldt F.A.B."/>
            <person name="Westbye A.B."/>
            <person name="Yadav S."/>
            <person name="Hopmans E.C."/>
            <person name="Dutilh B.E."/>
            <person name="Sinninghe Damste J.S."/>
        </authorList>
    </citation>
    <scope>NUCLEOTIDE SEQUENCE [LARGE SCALE GENOMIC DNA]</scope>
    <source>
        <strain evidence="7">NIOZ-UU27</strain>
    </source>
</reference>